<dbReference type="SUPFAM" id="SSF51556">
    <property type="entry name" value="Metallo-dependent hydrolases"/>
    <property type="match status" value="1"/>
</dbReference>
<keyword evidence="1" id="KW-0479">Metal-binding</keyword>
<dbReference type="FunFam" id="3.20.20.140:FF:000014">
    <property type="entry name" value="5-methylthioadenosine/S-adenosylhomocysteine deaminase"/>
    <property type="match status" value="1"/>
</dbReference>
<accession>A0A485M618</accession>
<name>A0A485M618_9ZZZZ</name>
<feature type="domain" description="Amidohydrolase-related" evidence="4">
    <location>
        <begin position="59"/>
        <end position="404"/>
    </location>
</feature>
<protein>
    <submittedName>
        <fullName evidence="5">5-methylthioadenosine/S-adenosylhomocysteine deaminase</fullName>
        <ecNumber evidence="5">3.5.4.28</ecNumber>
        <ecNumber evidence="5">3.5.4.31</ecNumber>
    </submittedName>
</protein>
<dbReference type="EC" id="3.5.4.28" evidence="5"/>
<dbReference type="GO" id="GO:0046872">
    <property type="term" value="F:metal ion binding"/>
    <property type="evidence" value="ECO:0007669"/>
    <property type="project" value="UniProtKB-KW"/>
</dbReference>
<dbReference type="InterPro" id="IPR023512">
    <property type="entry name" value="Deaminase_MtaD/DadD"/>
</dbReference>
<keyword evidence="2 5" id="KW-0378">Hydrolase</keyword>
<dbReference type="HAMAP" id="MF_01281">
    <property type="entry name" value="MTA_SAH_deamin"/>
    <property type="match status" value="1"/>
</dbReference>
<dbReference type="Pfam" id="PF01979">
    <property type="entry name" value="Amidohydro_1"/>
    <property type="match status" value="1"/>
</dbReference>
<evidence type="ECO:0000313" key="5">
    <source>
        <dbReference type="EMBL" id="VFU19163.1"/>
    </source>
</evidence>
<proteinExistence type="inferred from homology"/>
<evidence type="ECO:0000256" key="3">
    <source>
        <dbReference type="ARBA" id="ARBA00022833"/>
    </source>
</evidence>
<evidence type="ECO:0000259" key="4">
    <source>
        <dbReference type="Pfam" id="PF01979"/>
    </source>
</evidence>
<dbReference type="Gene3D" id="3.20.20.140">
    <property type="entry name" value="Metal-dependent hydrolases"/>
    <property type="match status" value="1"/>
</dbReference>
<dbReference type="GO" id="GO:0090614">
    <property type="term" value="F:5'-methylthioadenosine deaminase activity"/>
    <property type="evidence" value="ECO:0007669"/>
    <property type="project" value="UniProtKB-EC"/>
</dbReference>
<dbReference type="InterPro" id="IPR050287">
    <property type="entry name" value="MTA/SAH_deaminase"/>
</dbReference>
<reference evidence="5" key="1">
    <citation type="submission" date="2019-03" db="EMBL/GenBank/DDBJ databases">
        <authorList>
            <person name="Hao L."/>
        </authorList>
    </citation>
    <scope>NUCLEOTIDE SEQUENCE</scope>
</reference>
<evidence type="ECO:0000256" key="1">
    <source>
        <dbReference type="ARBA" id="ARBA00022723"/>
    </source>
</evidence>
<dbReference type="InterPro" id="IPR011059">
    <property type="entry name" value="Metal-dep_hydrolase_composite"/>
</dbReference>
<dbReference type="AlphaFoldDB" id="A0A485M618"/>
<dbReference type="GO" id="GO:0050270">
    <property type="term" value="F:S-adenosylhomocysteine deaminase activity"/>
    <property type="evidence" value="ECO:0007669"/>
    <property type="project" value="UniProtKB-EC"/>
</dbReference>
<dbReference type="SUPFAM" id="SSF51338">
    <property type="entry name" value="Composite domain of metallo-dependent hydrolases"/>
    <property type="match status" value="1"/>
</dbReference>
<gene>
    <name evidence="5" type="primary">mtaD</name>
    <name evidence="5" type="ORF">SCFA_680002</name>
</gene>
<dbReference type="Gene3D" id="2.30.40.10">
    <property type="entry name" value="Urease, subunit C, domain 1"/>
    <property type="match status" value="1"/>
</dbReference>
<evidence type="ECO:0000256" key="2">
    <source>
        <dbReference type="ARBA" id="ARBA00022801"/>
    </source>
</evidence>
<dbReference type="PANTHER" id="PTHR43794:SF11">
    <property type="entry name" value="AMIDOHYDROLASE-RELATED DOMAIN-CONTAINING PROTEIN"/>
    <property type="match status" value="1"/>
</dbReference>
<organism evidence="5">
    <name type="scientific">anaerobic digester metagenome</name>
    <dbReference type="NCBI Taxonomy" id="1263854"/>
    <lineage>
        <taxon>unclassified sequences</taxon>
        <taxon>metagenomes</taxon>
        <taxon>ecological metagenomes</taxon>
    </lineage>
</organism>
<dbReference type="PANTHER" id="PTHR43794">
    <property type="entry name" value="AMINOHYDROLASE SSNA-RELATED"/>
    <property type="match status" value="1"/>
</dbReference>
<sequence>MANLLIRGATVLTMEDHDGIYPEGEIAVAGDTIVAVGERGCVPENFQADRVIDGSEMVALPGFVNCHTHAAMTLLRGYADDMPLMKWLTEKIWPLEEKLQREDFYWGTSLCCLEMIKSGTTTFADMYFEMDQVALAVEQSGLRACLSRGMIGVAPGARKAVEESVSFVREWNGRAGGRIITMFGPHAPYTCPPEYLEEIISLAGQYGAGLHIHVAETRDEIRQIKESYGTTPVRHLDKIGLFELPVLAAHCVHLDQEEIEILAARKVGVAHCPESNMKLASGIAPVTRMLAAGVNVGLGTDGAASNNNLDMLEEMRSASLLQKVANEDPVVLPSFEALRMATRAGAEVLSLPDVGLLKPGMKADLILVDFNRPHLCPRHDFFAHMVYAAHSADVDTVIINGEVVMEGRRVLTMDEEEVMRKAQEKAFRLVGRI</sequence>
<keyword evidence="3" id="KW-0862">Zinc</keyword>
<dbReference type="EMBL" id="CAADRN010000370">
    <property type="protein sequence ID" value="VFU19163.1"/>
    <property type="molecule type" value="Genomic_DNA"/>
</dbReference>
<dbReference type="EC" id="3.5.4.31" evidence="5"/>
<dbReference type="InterPro" id="IPR006680">
    <property type="entry name" value="Amidohydro-rel"/>
</dbReference>
<dbReference type="InterPro" id="IPR032466">
    <property type="entry name" value="Metal_Hydrolase"/>
</dbReference>
<dbReference type="CDD" id="cd01298">
    <property type="entry name" value="ATZ_TRZ_like"/>
    <property type="match status" value="1"/>
</dbReference>